<evidence type="ECO:0000313" key="2">
    <source>
        <dbReference type="EMBL" id="CAL6000595.1"/>
    </source>
</evidence>
<protein>
    <submittedName>
        <fullName evidence="2">Hypothetical_protein</fullName>
    </submittedName>
</protein>
<keyword evidence="3" id="KW-1185">Reference proteome</keyword>
<sequence>MFCSMKKQSLNAETFCELSENIFYLKTIKNEITLELQIIKPFLYKKRSSERIIVLNQTIFAVLNDQLFKLENEQFKLICDLPGNKTERHHAVFAKNNEIFCVNFFGMYVLHNNKFKMHQQLNFKLITTNNFKYLEYCDKQYLLIKENLYVIDQYMLIHHVLQAPCHDFQQIQSKILIEKYAGCKEYQVFDMITGEITHGTNTQAGKQTKKLIIQQENSNQQYLHDYIQKHIKYLQKVPHSFKRSFEYLKACQMMNVTKLLPHLNYYLVIEDNFMYVVNQQKLIMAKIPVKFDFYSGMVDLNDDTLSTIQSNMYQTAICNGYIYVLNINRLYRIDNLEFKHIIDIKSYKQFKSDQSKHDNVLSNVNMFNNKLYINQNSDLFELDPQSNVLKKISIRGYLVSFANKLFIVDESSNIKQVDEFLQLSKTIYHLPVSNVAQCVTSAIILNFENSPSENETQIVGFDLINLTSSHIYLTQNDISFSFDNQLGSSGVQASDQLIQLLDFDNEISLDLQVEMESNKHIKEIVERFPHYYVQANTLIFEGHRQQLQSAFDQHNKFAEELKKLIDDKKKQTEKALNQLLAKQDIMTCLLQKLDSADSQ</sequence>
<name>A0ABP1HRA9_9EUKA</name>
<gene>
    <name evidence="2" type="ORF">HINF_LOCUS16776</name>
</gene>
<accession>A0ABP1HRA9</accession>
<dbReference type="Proteomes" id="UP001642409">
    <property type="component" value="Unassembled WGS sequence"/>
</dbReference>
<feature type="coiled-coil region" evidence="1">
    <location>
        <begin position="554"/>
        <end position="582"/>
    </location>
</feature>
<keyword evidence="1" id="KW-0175">Coiled coil</keyword>
<evidence type="ECO:0000256" key="1">
    <source>
        <dbReference type="SAM" id="Coils"/>
    </source>
</evidence>
<comment type="caution">
    <text evidence="2">The sequence shown here is derived from an EMBL/GenBank/DDBJ whole genome shotgun (WGS) entry which is preliminary data.</text>
</comment>
<dbReference type="EMBL" id="CAXDID020000041">
    <property type="protein sequence ID" value="CAL6000595.1"/>
    <property type="molecule type" value="Genomic_DNA"/>
</dbReference>
<proteinExistence type="predicted"/>
<organism evidence="2 3">
    <name type="scientific">Hexamita inflata</name>
    <dbReference type="NCBI Taxonomy" id="28002"/>
    <lineage>
        <taxon>Eukaryota</taxon>
        <taxon>Metamonada</taxon>
        <taxon>Diplomonadida</taxon>
        <taxon>Hexamitidae</taxon>
        <taxon>Hexamitinae</taxon>
        <taxon>Hexamita</taxon>
    </lineage>
</organism>
<evidence type="ECO:0000313" key="3">
    <source>
        <dbReference type="Proteomes" id="UP001642409"/>
    </source>
</evidence>
<reference evidence="2 3" key="1">
    <citation type="submission" date="2024-07" db="EMBL/GenBank/DDBJ databases">
        <authorList>
            <person name="Akdeniz Z."/>
        </authorList>
    </citation>
    <scope>NUCLEOTIDE SEQUENCE [LARGE SCALE GENOMIC DNA]</scope>
</reference>